<comment type="similarity">
    <text evidence="1">Belongs to the cytochrome P450 family.</text>
</comment>
<evidence type="ECO:0000313" key="3">
    <source>
        <dbReference type="EMBL" id="MDR6536818.1"/>
    </source>
</evidence>
<dbReference type="InterPro" id="IPR017972">
    <property type="entry name" value="Cyt_P450_CS"/>
</dbReference>
<evidence type="ECO:0000256" key="1">
    <source>
        <dbReference type="RuleBase" id="RU000461"/>
    </source>
</evidence>
<keyword evidence="1" id="KW-0479">Metal-binding</keyword>
<keyword evidence="1" id="KW-0560">Oxidoreductase</keyword>
<accession>A0ABU1NEQ3</accession>
<dbReference type="Pfam" id="PF00067">
    <property type="entry name" value="p450"/>
    <property type="match status" value="1"/>
</dbReference>
<keyword evidence="1" id="KW-0408">Iron</keyword>
<feature type="compositionally biased region" description="Basic and acidic residues" evidence="2">
    <location>
        <begin position="19"/>
        <end position="31"/>
    </location>
</feature>
<dbReference type="PANTHER" id="PTHR24301:SF2">
    <property type="entry name" value="THROMBOXANE-A SYNTHASE"/>
    <property type="match status" value="1"/>
</dbReference>
<feature type="region of interest" description="Disordered" evidence="2">
    <location>
        <begin position="1"/>
        <end position="55"/>
    </location>
</feature>
<dbReference type="PRINTS" id="PR00385">
    <property type="entry name" value="P450"/>
</dbReference>
<name>A0ABU1NEQ3_9BURK</name>
<dbReference type="EMBL" id="JAVDRF010000005">
    <property type="protein sequence ID" value="MDR6536818.1"/>
    <property type="molecule type" value="Genomic_DNA"/>
</dbReference>
<dbReference type="InterPro" id="IPR002401">
    <property type="entry name" value="Cyt_P450_E_grp-I"/>
</dbReference>
<dbReference type="PANTHER" id="PTHR24301">
    <property type="entry name" value="THROMBOXANE-A SYNTHASE"/>
    <property type="match status" value="1"/>
</dbReference>
<dbReference type="SUPFAM" id="SSF48264">
    <property type="entry name" value="Cytochrome P450"/>
    <property type="match status" value="1"/>
</dbReference>
<evidence type="ECO:0000313" key="4">
    <source>
        <dbReference type="Proteomes" id="UP001184230"/>
    </source>
</evidence>
<sequence>MPRDRRRRTMHDASSAPARDARSREGEEERMSSVSGRATATAQRPTSIDALPGPRQWPLTGNLLQMKVPRLHLQLEGWARTYGDIYHLRMAKQDVVVITRAEDIAAVLRARPETWSRPNNLASIARESAAYGVFAAEGDEWRRQRRLVMTGFDPEHLRNYMPSLVRVTRRLRNRWIVAAHAATVMNLQAELMRYSVDAASGISFGIDINTIEDERSDLHEHLKHMFPMLFRRMNLPFPYWRYFRLPSDIVYDRHIAAIHRVIQAIVEQARERLRQHPERREQPTDLLEAMLAARDADGSTLSEADIHGNVFTMLSASEDTTANTLAWTIYLLHQHPAAWTHLVAEARAVLRGEPVAQSVDQVRSLRYAEACASEAMRLRPVAPLLILDAIEDTTIREVRIPKGTRLFLAMRPAAVDESAVEAASEFRPERWLADGAGSVHSPKRLSMPFGAGPRLCPGRYLAMMEINLVLSMLARNFQLLDVSTPDGTPPEEILEFTMHPVGLRMRLTTGARAKPC</sequence>
<comment type="caution">
    <text evidence="3">The sequence shown here is derived from an EMBL/GenBank/DDBJ whole genome shotgun (WGS) entry which is preliminary data.</text>
</comment>
<reference evidence="3 4" key="1">
    <citation type="submission" date="2023-07" db="EMBL/GenBank/DDBJ databases">
        <title>Sorghum-associated microbial communities from plants grown in Nebraska, USA.</title>
        <authorList>
            <person name="Schachtman D."/>
        </authorList>
    </citation>
    <scope>NUCLEOTIDE SEQUENCE [LARGE SCALE GENOMIC DNA]</scope>
    <source>
        <strain evidence="3 4">DS1781</strain>
    </source>
</reference>
<keyword evidence="1" id="KW-0349">Heme</keyword>
<dbReference type="Gene3D" id="1.10.630.10">
    <property type="entry name" value="Cytochrome P450"/>
    <property type="match status" value="1"/>
</dbReference>
<evidence type="ECO:0000256" key="2">
    <source>
        <dbReference type="SAM" id="MobiDB-lite"/>
    </source>
</evidence>
<organism evidence="3 4">
    <name type="scientific">Variovorax soli</name>
    <dbReference type="NCBI Taxonomy" id="376815"/>
    <lineage>
        <taxon>Bacteria</taxon>
        <taxon>Pseudomonadati</taxon>
        <taxon>Pseudomonadota</taxon>
        <taxon>Betaproteobacteria</taxon>
        <taxon>Burkholderiales</taxon>
        <taxon>Comamonadaceae</taxon>
        <taxon>Variovorax</taxon>
    </lineage>
</organism>
<proteinExistence type="inferred from homology"/>
<dbReference type="InterPro" id="IPR001128">
    <property type="entry name" value="Cyt_P450"/>
</dbReference>
<dbReference type="PROSITE" id="PS00086">
    <property type="entry name" value="CYTOCHROME_P450"/>
    <property type="match status" value="1"/>
</dbReference>
<dbReference type="RefSeq" id="WP_309902200.1">
    <property type="nucleotide sequence ID" value="NZ_JAVDRF010000005.1"/>
</dbReference>
<dbReference type="Proteomes" id="UP001184230">
    <property type="component" value="Unassembled WGS sequence"/>
</dbReference>
<dbReference type="PRINTS" id="PR00463">
    <property type="entry name" value="EP450I"/>
</dbReference>
<dbReference type="InterPro" id="IPR036396">
    <property type="entry name" value="Cyt_P450_sf"/>
</dbReference>
<keyword evidence="4" id="KW-1185">Reference proteome</keyword>
<protein>
    <submittedName>
        <fullName evidence="3">Cytochrome P450</fullName>
    </submittedName>
</protein>
<keyword evidence="1" id="KW-0503">Monooxygenase</keyword>
<gene>
    <name evidence="3" type="ORF">J2739_002591</name>
</gene>